<proteinExistence type="predicted"/>
<sequence length="1117" mass="127962">MEPDRKIKFTVPKLKPKLFCGLSNDIQGNAHFISENIIIHPIGRVLVIDNLEDYSQQYIKLPQSHKVVNIVTISPDRELIAVSEEATRPTVSVYEIRTKIRLKLLGNPIQAGTKDGRIVVVESADLRGVYKAYDLNEIYLKVKVKEADGRQNQVSLASNQVTDLEKSGIYEVRALTAFSEGFAYSCCTGTINVFRRTEVNKWIKYNIIDVRGPALGTMDLTKMDQVNFITVSPAEKKMMVTTGRTDLYVGDLFQEQNMEKVVGLRDRTCRIWDYKQKNVVLIKDFPDEIYSAAFHPSGFYCLLGFTDKLKLLMILIDDMKPIRHVDIKGCTLVEFSKGGHIFAAVNGVAVELYSSVTFQNLAILTGHIGPVRAVQFVKDDCFLYTCGQEGSLYKWNIQNQKRIEDIFTKGCANYDVAAKTAGDMVYTVGTDGTLKEIMDGEIIKTVPLNQYALHAIVISHSDQLMFVGGEKGCVVSVVYPLVYPPAYKEFSMHTQPVTKILITNDDDIVVSVSAEGALCIWEIKNAKGKKKNMLAGFSHLTEVILDIEEWTRRIEEIGELRTRMAEVEGEHSYVVRQVTAAHEATLKEVHGGYIQSIEDLKGRIKQMEREHLLELHNYSTRMEELMNVHGHELDTKERQYASKFIREYERYDDLVENTKMKIGHFKRKFRALKKAAKKVIDSLREEKDEIIEIKSQKIKELETRIREMMAQSEQNKARTEMECDIEITEARNSFLQQLKEKDETIINLNNSNGLLVKRSKMLEDSIKANEDNIEKLKEKCQLLTNTIVVSSKEIEVLKREVDERDITIARKDELVVKVTKKNEMCSKEKYVRDTQLECLKFQLQPKIEEIEKLRCTTAKLESEITKLVATVKEEQFNCGKQRGLSEVLGTEINVWKEQIRKTERFIRLILLDIFTLATSAYNANELHEAVQSLYDKYVPQNKVNDLDSEKILAIQNEEHVEKLHSIIRNLKKNSAVKNKVSSCKTPYSWTCSKRIKDVLQHLKETQFKLEKERERVKTLERTLLGMNYVRPSRAKEIYEKTCKLYELPQRISHQDQIEMTKQWSNVVGCLVEEIQYLTGIPILEYIDYNAARLGGATSSALVEFLGNSAITAVYMKA</sequence>
<dbReference type="PANTHER" id="PTHR32215">
    <property type="entry name" value="CILIA- AND FLAGELLA-ASSOCIATED PROTEIN 57"/>
    <property type="match status" value="1"/>
</dbReference>
<feature type="coiled-coil region" evidence="2">
    <location>
        <begin position="759"/>
        <end position="793"/>
    </location>
</feature>
<feature type="coiled-coil region" evidence="2">
    <location>
        <begin position="666"/>
        <end position="718"/>
    </location>
</feature>
<dbReference type="Pfam" id="PF00400">
    <property type="entry name" value="WD40"/>
    <property type="match status" value="1"/>
</dbReference>
<dbReference type="PANTHER" id="PTHR32215:SF0">
    <property type="entry name" value="CILIA- AND FLAGELLA-ASSOCIATED PROTEIN 57"/>
    <property type="match status" value="1"/>
</dbReference>
<name>A0A8S9Y8B3_APOLU</name>
<accession>A0A8S9Y8B3</accession>
<dbReference type="InterPro" id="IPR036322">
    <property type="entry name" value="WD40_repeat_dom_sf"/>
</dbReference>
<dbReference type="Gene3D" id="2.130.10.10">
    <property type="entry name" value="YVTN repeat-like/Quinoprotein amine dehydrogenase"/>
    <property type="match status" value="1"/>
</dbReference>
<dbReference type="SMART" id="SM00320">
    <property type="entry name" value="WD40"/>
    <property type="match status" value="3"/>
</dbReference>
<dbReference type="OrthoDB" id="10251741at2759"/>
<feature type="repeat" description="WD" evidence="1">
    <location>
        <begin position="364"/>
        <end position="405"/>
    </location>
</feature>
<evidence type="ECO:0000256" key="2">
    <source>
        <dbReference type="SAM" id="Coils"/>
    </source>
</evidence>
<comment type="caution">
    <text evidence="3">The sequence shown here is derived from an EMBL/GenBank/DDBJ whole genome shotgun (WGS) entry which is preliminary data.</text>
</comment>
<protein>
    <recommendedName>
        <fullName evidence="5">Cilia- and flagella-associated protein 57</fullName>
    </recommendedName>
</protein>
<dbReference type="AlphaFoldDB" id="A0A8S9Y8B3"/>
<evidence type="ECO:0008006" key="5">
    <source>
        <dbReference type="Google" id="ProtNLM"/>
    </source>
</evidence>
<dbReference type="PROSITE" id="PS50082">
    <property type="entry name" value="WD_REPEATS_2"/>
    <property type="match status" value="2"/>
</dbReference>
<evidence type="ECO:0000313" key="4">
    <source>
        <dbReference type="Proteomes" id="UP000466442"/>
    </source>
</evidence>
<dbReference type="SUPFAM" id="SSF50978">
    <property type="entry name" value="WD40 repeat-like"/>
    <property type="match status" value="2"/>
</dbReference>
<dbReference type="InterPro" id="IPR001680">
    <property type="entry name" value="WD40_rpt"/>
</dbReference>
<keyword evidence="4" id="KW-1185">Reference proteome</keyword>
<keyword evidence="2" id="KW-0175">Coiled coil</keyword>
<dbReference type="InterPro" id="IPR015943">
    <property type="entry name" value="WD40/YVTN_repeat-like_dom_sf"/>
</dbReference>
<reference evidence="3" key="1">
    <citation type="journal article" date="2021" name="Mol. Ecol. Resour.">
        <title>Apolygus lucorum genome provides insights into omnivorousness and mesophyll feeding.</title>
        <authorList>
            <person name="Liu Y."/>
            <person name="Liu H."/>
            <person name="Wang H."/>
            <person name="Huang T."/>
            <person name="Liu B."/>
            <person name="Yang B."/>
            <person name="Yin L."/>
            <person name="Li B."/>
            <person name="Zhang Y."/>
            <person name="Zhang S."/>
            <person name="Jiang F."/>
            <person name="Zhang X."/>
            <person name="Ren Y."/>
            <person name="Wang B."/>
            <person name="Wang S."/>
            <person name="Lu Y."/>
            <person name="Wu K."/>
            <person name="Fan W."/>
            <person name="Wang G."/>
        </authorList>
    </citation>
    <scope>NUCLEOTIDE SEQUENCE</scope>
    <source>
        <strain evidence="3">12Hb</strain>
    </source>
</reference>
<dbReference type="EMBL" id="WIXP02000001">
    <property type="protein sequence ID" value="KAF6216035.1"/>
    <property type="molecule type" value="Genomic_DNA"/>
</dbReference>
<feature type="repeat" description="WD" evidence="1">
    <location>
        <begin position="490"/>
        <end position="531"/>
    </location>
</feature>
<organism evidence="3 4">
    <name type="scientific">Apolygus lucorum</name>
    <name type="common">Small green plant bug</name>
    <name type="synonym">Lygocoris lucorum</name>
    <dbReference type="NCBI Taxonomy" id="248454"/>
    <lineage>
        <taxon>Eukaryota</taxon>
        <taxon>Metazoa</taxon>
        <taxon>Ecdysozoa</taxon>
        <taxon>Arthropoda</taxon>
        <taxon>Hexapoda</taxon>
        <taxon>Insecta</taxon>
        <taxon>Pterygota</taxon>
        <taxon>Neoptera</taxon>
        <taxon>Paraneoptera</taxon>
        <taxon>Hemiptera</taxon>
        <taxon>Heteroptera</taxon>
        <taxon>Panheteroptera</taxon>
        <taxon>Cimicomorpha</taxon>
        <taxon>Miridae</taxon>
        <taxon>Mirini</taxon>
        <taxon>Apolygus</taxon>
    </lineage>
</organism>
<evidence type="ECO:0000256" key="1">
    <source>
        <dbReference type="PROSITE-ProRule" id="PRU00221"/>
    </source>
</evidence>
<dbReference type="Proteomes" id="UP000466442">
    <property type="component" value="Linkage Group LG1"/>
</dbReference>
<gene>
    <name evidence="3" type="ORF">GE061_000372</name>
</gene>
<keyword evidence="1" id="KW-0853">WD repeat</keyword>
<evidence type="ECO:0000313" key="3">
    <source>
        <dbReference type="EMBL" id="KAF6216035.1"/>
    </source>
</evidence>
<dbReference type="InterPro" id="IPR052993">
    <property type="entry name" value="CFA-57"/>
</dbReference>